<dbReference type="OrthoDB" id="18786at2759"/>
<dbReference type="GO" id="GO:0000139">
    <property type="term" value="C:Golgi membrane"/>
    <property type="evidence" value="ECO:0007669"/>
    <property type="project" value="UniProtKB-SubCell"/>
</dbReference>
<comment type="caution">
    <text evidence="8">The sequence shown here is derived from an EMBL/GenBank/DDBJ whole genome shotgun (WGS) entry which is preliminary data.</text>
</comment>
<keyword evidence="9" id="KW-1185">Reference proteome</keyword>
<protein>
    <recommendedName>
        <fullName evidence="2">Conserved oligomeric Golgi complex subunit 5</fullName>
    </recommendedName>
</protein>
<dbReference type="InterPro" id="IPR019465">
    <property type="entry name" value="Cog5"/>
</dbReference>
<evidence type="ECO:0000256" key="1">
    <source>
        <dbReference type="ARBA" id="ARBA00004395"/>
    </source>
</evidence>
<dbReference type="InterPro" id="IPR049176">
    <property type="entry name" value="COG5_N"/>
</dbReference>
<dbReference type="Proteomes" id="UP001149090">
    <property type="component" value="Unassembled WGS sequence"/>
</dbReference>
<dbReference type="AlphaFoldDB" id="A0A9Q0L7S1"/>
<feature type="domain" description="Conserved oligomeric Golgi complex subunit 5 N-terminal" evidence="6">
    <location>
        <begin position="16"/>
        <end position="137"/>
    </location>
</feature>
<dbReference type="InterPro" id="IPR048485">
    <property type="entry name" value="COG5_helical"/>
</dbReference>
<dbReference type="Pfam" id="PF20649">
    <property type="entry name" value="COG5_C"/>
    <property type="match status" value="1"/>
</dbReference>
<dbReference type="GO" id="GO:0006891">
    <property type="term" value="P:intra-Golgi vesicle-mediated transport"/>
    <property type="evidence" value="ECO:0007669"/>
    <property type="project" value="InterPro"/>
</dbReference>
<proteinExistence type="predicted"/>
<dbReference type="PANTHER" id="PTHR13228:SF3">
    <property type="entry name" value="CONSERVED OLIGOMERIC GOLGI COMPLEX SUBUNIT 5"/>
    <property type="match status" value="1"/>
</dbReference>
<keyword evidence="5" id="KW-0175">Coiled coil</keyword>
<feature type="domain" description="Conserved oligomeric Golgi complex subunit 5 helical" evidence="7">
    <location>
        <begin position="167"/>
        <end position="353"/>
    </location>
</feature>
<dbReference type="Pfam" id="PF10392">
    <property type="entry name" value="COG5_N"/>
    <property type="match status" value="1"/>
</dbReference>
<feature type="coiled-coil region" evidence="5">
    <location>
        <begin position="33"/>
        <end position="60"/>
    </location>
</feature>
<organism evidence="8 9">
    <name type="scientific">Anaeramoeba ignava</name>
    <name type="common">Anaerobic marine amoeba</name>
    <dbReference type="NCBI Taxonomy" id="1746090"/>
    <lineage>
        <taxon>Eukaryota</taxon>
        <taxon>Metamonada</taxon>
        <taxon>Anaeramoebidae</taxon>
        <taxon>Anaeramoeba</taxon>
    </lineage>
</organism>
<name>A0A9Q0L7S1_ANAIG</name>
<comment type="subcellular location">
    <subcellularLocation>
        <location evidence="1">Golgi apparatus membrane</location>
        <topology evidence="1">Peripheral membrane protein</topology>
    </subcellularLocation>
</comment>
<evidence type="ECO:0000256" key="5">
    <source>
        <dbReference type="SAM" id="Coils"/>
    </source>
</evidence>
<evidence type="ECO:0000313" key="9">
    <source>
        <dbReference type="Proteomes" id="UP001149090"/>
    </source>
</evidence>
<gene>
    <name evidence="8" type="ORF">M0811_03319</name>
</gene>
<dbReference type="PANTHER" id="PTHR13228">
    <property type="entry name" value="CONSERVED OLIGOMERIC GOLGI COMPLEX COMPONENT 5"/>
    <property type="match status" value="1"/>
</dbReference>
<evidence type="ECO:0000259" key="7">
    <source>
        <dbReference type="Pfam" id="PF20649"/>
    </source>
</evidence>
<keyword evidence="3" id="KW-0333">Golgi apparatus</keyword>
<evidence type="ECO:0000313" key="8">
    <source>
        <dbReference type="EMBL" id="KAJ5066975.1"/>
    </source>
</evidence>
<evidence type="ECO:0000256" key="3">
    <source>
        <dbReference type="ARBA" id="ARBA00023034"/>
    </source>
</evidence>
<dbReference type="EMBL" id="JAPDFW010000136">
    <property type="protein sequence ID" value="KAJ5066975.1"/>
    <property type="molecule type" value="Genomic_DNA"/>
</dbReference>
<dbReference type="OMA" id="HLRINIT"/>
<dbReference type="GO" id="GO:0017119">
    <property type="term" value="C:Golgi transport complex"/>
    <property type="evidence" value="ECO:0007669"/>
    <property type="project" value="InterPro"/>
</dbReference>
<accession>A0A9Q0L7S1</accession>
<evidence type="ECO:0000256" key="2">
    <source>
        <dbReference type="ARBA" id="ARBA00020974"/>
    </source>
</evidence>
<evidence type="ECO:0000259" key="6">
    <source>
        <dbReference type="Pfam" id="PF10392"/>
    </source>
</evidence>
<evidence type="ECO:0000256" key="4">
    <source>
        <dbReference type="ARBA" id="ARBA00023136"/>
    </source>
</evidence>
<keyword evidence="4" id="KW-0472">Membrane</keyword>
<sequence length="397" mass="46579">MNSKIEIESDPLIEKFTNEIVDLEKFISSILEKNNIEITIDKLNQQIEILENHLRINITENRKELLNKLRKINGYQNQTRSINEDASNLEKLLLKLYEQFMENYEEIEKQYIFVNNVQKASEYLRHTLRFSYLISRLQKQEKSQIKDWSYMANILNEIDALLSENDLNNIDFVEEKKSFITQVKQNILKKAEELLLNGMETHNQSNIGIAIQIYFNMQNLVPKITSTFSNAMKLTTSCIQSCLNPRSINIERDGISTSKAIIRSNMENLLSTVGKYFTQIFYLQHVLSKQKDIQSNSTIISLIEDKNIQFLSQNFWQKTCEIIDQSIRNAMNSSFFRSVLIDDYYLIIQLVNSTLEKIDRLSSLNIDANFLNDSQEKKVQVVDHNVFMICFEQIYLK</sequence>
<reference evidence="8" key="1">
    <citation type="submission" date="2022-10" db="EMBL/GenBank/DDBJ databases">
        <title>Novel sulphate-reducing endosymbionts in the free-living metamonad Anaeramoeba.</title>
        <authorList>
            <person name="Jerlstrom-Hultqvist J."/>
            <person name="Cepicka I."/>
            <person name="Gallot-Lavallee L."/>
            <person name="Salas-Leiva D."/>
            <person name="Curtis B.A."/>
            <person name="Zahonova K."/>
            <person name="Pipaliya S."/>
            <person name="Dacks J."/>
            <person name="Roger A.J."/>
        </authorList>
    </citation>
    <scope>NUCLEOTIDE SEQUENCE</scope>
    <source>
        <strain evidence="8">BMAN</strain>
    </source>
</reference>